<evidence type="ECO:0000313" key="3">
    <source>
        <dbReference type="Proteomes" id="UP000649573"/>
    </source>
</evidence>
<dbReference type="Gene3D" id="2.30.40.10">
    <property type="entry name" value="Urease, subunit C, domain 1"/>
    <property type="match status" value="1"/>
</dbReference>
<dbReference type="EMBL" id="BMRE01000008">
    <property type="protein sequence ID" value="GGU32882.1"/>
    <property type="molecule type" value="Genomic_DNA"/>
</dbReference>
<keyword evidence="2" id="KW-0378">Hydrolase</keyword>
<evidence type="ECO:0000259" key="1">
    <source>
        <dbReference type="Pfam" id="PF01979"/>
    </source>
</evidence>
<accession>A0ABQ2UJG8</accession>
<dbReference type="InterPro" id="IPR011059">
    <property type="entry name" value="Metal-dep_hydrolase_composite"/>
</dbReference>
<dbReference type="GO" id="GO:0016787">
    <property type="term" value="F:hydrolase activity"/>
    <property type="evidence" value="ECO:0007669"/>
    <property type="project" value="UniProtKB-KW"/>
</dbReference>
<dbReference type="SUPFAM" id="SSF51556">
    <property type="entry name" value="Metallo-dependent hydrolases"/>
    <property type="match status" value="1"/>
</dbReference>
<proteinExistence type="predicted"/>
<dbReference type="PANTHER" id="PTHR43794">
    <property type="entry name" value="AMINOHYDROLASE SSNA-RELATED"/>
    <property type="match status" value="1"/>
</dbReference>
<dbReference type="InterPro" id="IPR050287">
    <property type="entry name" value="MTA/SAH_deaminase"/>
</dbReference>
<gene>
    <name evidence="2" type="ORF">GCM10010178_26490</name>
</gene>
<dbReference type="InterPro" id="IPR032466">
    <property type="entry name" value="Metal_Hydrolase"/>
</dbReference>
<evidence type="ECO:0000313" key="2">
    <source>
        <dbReference type="EMBL" id="GGU32882.1"/>
    </source>
</evidence>
<dbReference type="SUPFAM" id="SSF51338">
    <property type="entry name" value="Composite domain of metallo-dependent hydrolases"/>
    <property type="match status" value="1"/>
</dbReference>
<dbReference type="Gene3D" id="3.20.20.140">
    <property type="entry name" value="Metal-dependent hydrolases"/>
    <property type="match status" value="1"/>
</dbReference>
<keyword evidence="3" id="KW-1185">Reference proteome</keyword>
<dbReference type="RefSeq" id="WP_189253923.1">
    <property type="nucleotide sequence ID" value="NZ_BMRE01000008.1"/>
</dbReference>
<organism evidence="2 3">
    <name type="scientific">Lentzea flava</name>
    <dbReference type="NCBI Taxonomy" id="103732"/>
    <lineage>
        <taxon>Bacteria</taxon>
        <taxon>Bacillati</taxon>
        <taxon>Actinomycetota</taxon>
        <taxon>Actinomycetes</taxon>
        <taxon>Pseudonocardiales</taxon>
        <taxon>Pseudonocardiaceae</taxon>
        <taxon>Lentzea</taxon>
    </lineage>
</organism>
<protein>
    <submittedName>
        <fullName evidence="2">TRZ/ATZ family hydrolase</fullName>
    </submittedName>
</protein>
<dbReference type="Proteomes" id="UP000649573">
    <property type="component" value="Unassembled WGS sequence"/>
</dbReference>
<sequence length="406" mass="42326">MDFVLRNALVIDTDPVVVLPGTDVLVRDGRIAAVGKGLAAETVIDCTDRIVLPGFVDTHRHLWQVLVRSFCADMTLGEYLEKMLRPVQAVLSPEDLAIGTLAGALECLASGITTVQDFSFAPTFGHAEAAVRALRESGIRALYGYGQPVFGPACAEEDVRRGAGLGGGLVDIALAPLGPSFSDIEVAERDWRLARSLGLRVVTHVAGHGNPVSALRDRGLLDANTTFVHGNDLGDDELKLIAQAGAGVSIAPAVEARMGHGGPMVRRTRALGVPTGLGVDTVTAVAGDMFSLMRATLLSAHLSEGAHVTPADVLRMATIEGAAAIGMEDRIGSLGVGKHADLVVLRADDLNLAGAHDPIAAVVTAAHPGNVEKVFVGGAESQRQDVRLRLDGPSSVAKSLISPGRR</sequence>
<name>A0ABQ2UJG8_9PSEU</name>
<dbReference type="PANTHER" id="PTHR43794:SF5">
    <property type="entry name" value="CHLOROHYDROLASE FAMILY PROTEIN"/>
    <property type="match status" value="1"/>
</dbReference>
<dbReference type="Pfam" id="PF01979">
    <property type="entry name" value="Amidohydro_1"/>
    <property type="match status" value="1"/>
</dbReference>
<dbReference type="InterPro" id="IPR006680">
    <property type="entry name" value="Amidohydro-rel"/>
</dbReference>
<comment type="caution">
    <text evidence="2">The sequence shown here is derived from an EMBL/GenBank/DDBJ whole genome shotgun (WGS) entry which is preliminary data.</text>
</comment>
<feature type="domain" description="Amidohydrolase-related" evidence="1">
    <location>
        <begin position="50"/>
        <end position="378"/>
    </location>
</feature>
<reference evidence="3" key="1">
    <citation type="journal article" date="2019" name="Int. J. Syst. Evol. Microbiol.">
        <title>The Global Catalogue of Microorganisms (GCM) 10K type strain sequencing project: providing services to taxonomists for standard genome sequencing and annotation.</title>
        <authorList>
            <consortium name="The Broad Institute Genomics Platform"/>
            <consortium name="The Broad Institute Genome Sequencing Center for Infectious Disease"/>
            <person name="Wu L."/>
            <person name="Ma J."/>
        </authorList>
    </citation>
    <scope>NUCLEOTIDE SEQUENCE [LARGE SCALE GENOMIC DNA]</scope>
    <source>
        <strain evidence="3">JCM 3296</strain>
    </source>
</reference>